<evidence type="ECO:0000313" key="1">
    <source>
        <dbReference type="EMBL" id="SNU94140.1"/>
    </source>
</evidence>
<dbReference type="AlphaFoldDB" id="A0A239T8S1"/>
<sequence>MDDFNVLDEMTNEELDVIVKLIVEKGWQTESLSKDNDYKKYCPDHKKYVDKIKNELSLMGGDTIANVARFLMGKSSSISYREMLKDVCKKLKIEYEESMLDEELERDLLATVLKRAFDKLSDVEKNVLLEILGENSNEVTLNNLFYKIFADDNEKKYILSVLVSNTLAKTICGKDLSLLNDIKTINELKVLTSPLSSILMNVDKTYDITGPAYRITLPAIVYMASMKQIKNADENKTSFWDLF</sequence>
<dbReference type="eggNOG" id="COG4735">
    <property type="taxonomic scope" value="Bacteria"/>
</dbReference>
<dbReference type="EMBL" id="LT906446">
    <property type="protein sequence ID" value="SNU94140.1"/>
    <property type="molecule type" value="Genomic_DNA"/>
</dbReference>
<dbReference type="Proteomes" id="UP000215383">
    <property type="component" value="Chromosome 1"/>
</dbReference>
<proteinExistence type="predicted"/>
<protein>
    <submittedName>
        <fullName evidence="1">Uncharacterized protein conserved in bacteria</fullName>
    </submittedName>
</protein>
<keyword evidence="2" id="KW-1185">Reference proteome</keyword>
<organism evidence="1 2">
    <name type="scientific">Megamonas hypermegale</name>
    <dbReference type="NCBI Taxonomy" id="158847"/>
    <lineage>
        <taxon>Bacteria</taxon>
        <taxon>Bacillati</taxon>
        <taxon>Bacillota</taxon>
        <taxon>Negativicutes</taxon>
        <taxon>Selenomonadales</taxon>
        <taxon>Selenomonadaceae</taxon>
        <taxon>Megamonas</taxon>
    </lineage>
</organism>
<dbReference type="RefSeq" id="WP_027889915.1">
    <property type="nucleotide sequence ID" value="NZ_LT906446.1"/>
</dbReference>
<reference evidence="1 2" key="1">
    <citation type="submission" date="2017-06" db="EMBL/GenBank/DDBJ databases">
        <authorList>
            <consortium name="Pathogen Informatics"/>
        </authorList>
    </citation>
    <scope>NUCLEOTIDE SEQUENCE [LARGE SCALE GENOMIC DNA]</scope>
    <source>
        <strain evidence="1 2">NCTC10570</strain>
    </source>
</reference>
<evidence type="ECO:0000313" key="2">
    <source>
        <dbReference type="Proteomes" id="UP000215383"/>
    </source>
</evidence>
<gene>
    <name evidence="1" type="ORF">SAMEA4364220_00153</name>
</gene>
<accession>A0A239T8S1</accession>
<dbReference type="GeneID" id="78506197"/>
<name>A0A239T8S1_9FIRM</name>